<evidence type="ECO:0000256" key="1">
    <source>
        <dbReference type="SAM" id="MobiDB-lite"/>
    </source>
</evidence>
<name>A0A345NKX0_9MICO</name>
<reference evidence="2 3" key="1">
    <citation type="submission" date="2018-07" db="EMBL/GenBank/DDBJ databases">
        <title>Complete genome sequencing of Ornithinimicrobium sp. AMA3305.</title>
        <authorList>
            <person name="Bae J.-W."/>
        </authorList>
    </citation>
    <scope>NUCLEOTIDE SEQUENCE [LARGE SCALE GENOMIC DNA]</scope>
    <source>
        <strain evidence="2 3">AMA3305</strain>
    </source>
</reference>
<dbReference type="KEGG" id="orn:DV701_05675"/>
<gene>
    <name evidence="2" type="ORF">DV701_05675</name>
</gene>
<dbReference type="EMBL" id="CP031229">
    <property type="protein sequence ID" value="AXH95678.1"/>
    <property type="molecule type" value="Genomic_DNA"/>
</dbReference>
<proteinExistence type="predicted"/>
<dbReference type="AlphaFoldDB" id="A0A345NKX0"/>
<dbReference type="Proteomes" id="UP000253790">
    <property type="component" value="Chromosome"/>
</dbReference>
<protein>
    <submittedName>
        <fullName evidence="2">DUF4192 family protein</fullName>
    </submittedName>
</protein>
<feature type="compositionally biased region" description="Low complexity" evidence="1">
    <location>
        <begin position="7"/>
        <end position="17"/>
    </location>
</feature>
<evidence type="ECO:0000313" key="2">
    <source>
        <dbReference type="EMBL" id="AXH95678.1"/>
    </source>
</evidence>
<dbReference type="RefSeq" id="WP_114927443.1">
    <property type="nucleotide sequence ID" value="NZ_CP031229.1"/>
</dbReference>
<sequence length="436" mass="45021">MDDITETETTAKPTTCESTRRGEEAGEGPVLLSGTEHLLAALPHVLGYHPRRSVVLVATAPGARDAPHRRHAVLTARVDLPPGEDADVVLQAFAGPLARVAREQAGAGGGGAGRAGVPEGLDGLLLHVFVHDAPPQVADAVACAVWTLASAGGHGLHDLLLVEGERYLPLVADGVAGGRILRLVLGLDPADEVVAGTGGAGGAGGASRGADGTAADSAWGWRPVPVPADVPGVADLVLRGRSALPGRDDVVAGVRRHDPDAAAQTGSALDALRRGTDGSGRTRQHQLSALACLSRWVVDGEDEPDPAQRARVVLALSDRTLRDALLARWLPELFSVEEVLSAEDARDLRRSVRAWPARDAGALDRLLGVAAAVPRPVAAPLLTVAGVVAWGQGEGTVANETVDLALEIDPGYRMALLVQAALERGIPPWRRGAKAA</sequence>
<organism evidence="2 3">
    <name type="scientific">Ornithinimicrobium avium</name>
    <dbReference type="NCBI Taxonomy" id="2283195"/>
    <lineage>
        <taxon>Bacteria</taxon>
        <taxon>Bacillati</taxon>
        <taxon>Actinomycetota</taxon>
        <taxon>Actinomycetes</taxon>
        <taxon>Micrococcales</taxon>
        <taxon>Ornithinimicrobiaceae</taxon>
        <taxon>Ornithinimicrobium</taxon>
    </lineage>
</organism>
<feature type="region of interest" description="Disordered" evidence="1">
    <location>
        <begin position="1"/>
        <end position="27"/>
    </location>
</feature>
<dbReference type="OrthoDB" id="3264463at2"/>
<accession>A0A345NKX0</accession>
<dbReference type="InterPro" id="IPR025447">
    <property type="entry name" value="DUF4192"/>
</dbReference>
<evidence type="ECO:0000313" key="3">
    <source>
        <dbReference type="Proteomes" id="UP000253790"/>
    </source>
</evidence>
<dbReference type="Pfam" id="PF13830">
    <property type="entry name" value="DUF4192"/>
    <property type="match status" value="1"/>
</dbReference>
<feature type="region of interest" description="Disordered" evidence="1">
    <location>
        <begin position="262"/>
        <end position="283"/>
    </location>
</feature>
<keyword evidence="3" id="KW-1185">Reference proteome</keyword>